<name>A0AAU8LRY7_9BACT</name>
<organism evidence="3">
    <name type="scientific">Candidatus Electrothrix aestuarii</name>
    <dbReference type="NCBI Taxonomy" id="3062594"/>
    <lineage>
        <taxon>Bacteria</taxon>
        <taxon>Pseudomonadati</taxon>
        <taxon>Thermodesulfobacteriota</taxon>
        <taxon>Desulfobulbia</taxon>
        <taxon>Desulfobulbales</taxon>
        <taxon>Desulfobulbaceae</taxon>
        <taxon>Candidatus Electrothrix</taxon>
    </lineage>
</organism>
<evidence type="ECO:0000256" key="2">
    <source>
        <dbReference type="SAM" id="Phobius"/>
    </source>
</evidence>
<sequence length="94" mass="10882">MELLAEYHLWIMIAVLVGLILLPQEHRKKKPVLTLMAVLAFSIGYEVIMSEPVTKMPGTVNRFFNGEGAHQTENPHYYDQPEKKIEREYGNPRN</sequence>
<feature type="transmembrane region" description="Helical" evidence="2">
    <location>
        <begin position="31"/>
        <end position="48"/>
    </location>
</feature>
<evidence type="ECO:0000256" key="1">
    <source>
        <dbReference type="SAM" id="MobiDB-lite"/>
    </source>
</evidence>
<dbReference type="KEGG" id="eaj:Q3M24_16750"/>
<keyword evidence="2" id="KW-0812">Transmembrane</keyword>
<reference evidence="3" key="2">
    <citation type="submission" date="2024-06" db="EMBL/GenBank/DDBJ databases">
        <authorList>
            <person name="Plum-Jensen L.E."/>
            <person name="Schramm A."/>
            <person name="Marshall I.P.G."/>
        </authorList>
    </citation>
    <scope>NUCLEOTIDE SEQUENCE</scope>
    <source>
        <strain evidence="3">Rat1</strain>
    </source>
</reference>
<feature type="region of interest" description="Disordered" evidence="1">
    <location>
        <begin position="65"/>
        <end position="94"/>
    </location>
</feature>
<gene>
    <name evidence="3" type="ORF">Q3M24_16750</name>
</gene>
<feature type="transmembrane region" description="Helical" evidence="2">
    <location>
        <begin position="7"/>
        <end position="24"/>
    </location>
</feature>
<protein>
    <submittedName>
        <fullName evidence="3">Uncharacterized protein</fullName>
    </submittedName>
</protein>
<keyword evidence="2" id="KW-1133">Transmembrane helix</keyword>
<reference evidence="3" key="1">
    <citation type="journal article" date="2024" name="Syst. Appl. Microbiol.">
        <title>First single-strain enrichments of Electrothrix cable bacteria, description of E. aestuarii sp. nov. and E. rattekaaiensis sp. nov., and proposal of a cable bacteria taxonomy following the rules of the SeqCode.</title>
        <authorList>
            <person name="Plum-Jensen L.E."/>
            <person name="Schramm A."/>
            <person name="Marshall I.P.G."/>
        </authorList>
    </citation>
    <scope>NUCLEOTIDE SEQUENCE</scope>
    <source>
        <strain evidence="3">Rat1</strain>
    </source>
</reference>
<proteinExistence type="predicted"/>
<dbReference type="EMBL" id="CP159373">
    <property type="protein sequence ID" value="XCN71940.1"/>
    <property type="molecule type" value="Genomic_DNA"/>
</dbReference>
<keyword evidence="2" id="KW-0472">Membrane</keyword>
<accession>A0AAU8LRY7</accession>
<feature type="compositionally biased region" description="Basic and acidic residues" evidence="1">
    <location>
        <begin position="79"/>
        <end position="94"/>
    </location>
</feature>
<dbReference type="AlphaFoldDB" id="A0AAU8LRY7"/>
<evidence type="ECO:0000313" key="3">
    <source>
        <dbReference type="EMBL" id="XCN71940.1"/>
    </source>
</evidence>